<dbReference type="SFLD" id="SFLDS00029">
    <property type="entry name" value="Radical_SAM"/>
    <property type="match status" value="1"/>
</dbReference>
<dbReference type="SUPFAM" id="SSF102114">
    <property type="entry name" value="Radical SAM enzymes"/>
    <property type="match status" value="1"/>
</dbReference>
<keyword evidence="12" id="KW-0456">Lyase</keyword>
<feature type="domain" description="Radical SAM core" evidence="11">
    <location>
        <begin position="14"/>
        <end position="275"/>
    </location>
</feature>
<evidence type="ECO:0000313" key="12">
    <source>
        <dbReference type="EMBL" id="TCL59176.1"/>
    </source>
</evidence>
<reference evidence="12 13" key="1">
    <citation type="submission" date="2019-03" db="EMBL/GenBank/DDBJ databases">
        <title>Genomic Encyclopedia of Type Strains, Phase IV (KMG-IV): sequencing the most valuable type-strain genomes for metagenomic binning, comparative biology and taxonomic classification.</title>
        <authorList>
            <person name="Goeker M."/>
        </authorList>
    </citation>
    <scope>NUCLEOTIDE SEQUENCE [LARGE SCALE GENOMIC DNA]</scope>
    <source>
        <strain evidence="12 13">DSM 100451</strain>
    </source>
</reference>
<dbReference type="Gene3D" id="3.20.20.70">
    <property type="entry name" value="Aldolase class I"/>
    <property type="match status" value="1"/>
</dbReference>
<evidence type="ECO:0000259" key="10">
    <source>
        <dbReference type="PROSITE" id="PS51379"/>
    </source>
</evidence>
<dbReference type="InterPro" id="IPR007197">
    <property type="entry name" value="rSAM"/>
</dbReference>
<dbReference type="PROSITE" id="PS51918">
    <property type="entry name" value="RADICAL_SAM"/>
    <property type="match status" value="1"/>
</dbReference>
<dbReference type="PROSITE" id="PS01087">
    <property type="entry name" value="RADICAL_ACTIVATING"/>
    <property type="match status" value="1"/>
</dbReference>
<evidence type="ECO:0000256" key="1">
    <source>
        <dbReference type="ARBA" id="ARBA00001966"/>
    </source>
</evidence>
<dbReference type="CDD" id="cd01335">
    <property type="entry name" value="Radical_SAM"/>
    <property type="match status" value="1"/>
</dbReference>
<dbReference type="STRING" id="1650663.GCA_001486665_03205"/>
<dbReference type="InterPro" id="IPR012839">
    <property type="entry name" value="Organic_radical_activase"/>
</dbReference>
<dbReference type="InterPro" id="IPR017896">
    <property type="entry name" value="4Fe4S_Fe-S-bd"/>
</dbReference>
<comment type="cofactor">
    <cofactor evidence="1">
        <name>[4Fe-4S] cluster</name>
        <dbReference type="ChEBI" id="CHEBI:49883"/>
    </cofactor>
</comment>
<dbReference type="InterPro" id="IPR013785">
    <property type="entry name" value="Aldolase_TIM"/>
</dbReference>
<dbReference type="InterPro" id="IPR034457">
    <property type="entry name" value="Organic_radical-activating"/>
</dbReference>
<keyword evidence="12" id="KW-0670">Pyruvate</keyword>
<dbReference type="RefSeq" id="WP_058966661.1">
    <property type="nucleotide sequence ID" value="NZ_CABKVM010000019.1"/>
</dbReference>
<dbReference type="GO" id="GO:0046872">
    <property type="term" value="F:metal ion binding"/>
    <property type="evidence" value="ECO:0007669"/>
    <property type="project" value="UniProtKB-KW"/>
</dbReference>
<dbReference type="Proteomes" id="UP000295184">
    <property type="component" value="Unassembled WGS sequence"/>
</dbReference>
<dbReference type="PANTHER" id="PTHR30352">
    <property type="entry name" value="PYRUVATE FORMATE-LYASE-ACTIVATING ENZYME"/>
    <property type="match status" value="1"/>
</dbReference>
<feature type="domain" description="4Fe-4S ferredoxin-type" evidence="10">
    <location>
        <begin position="37"/>
        <end position="64"/>
    </location>
</feature>
<organism evidence="12 13">
    <name type="scientific">Allofournierella massiliensis</name>
    <dbReference type="NCBI Taxonomy" id="1650663"/>
    <lineage>
        <taxon>Bacteria</taxon>
        <taxon>Bacillati</taxon>
        <taxon>Bacillota</taxon>
        <taxon>Clostridia</taxon>
        <taxon>Eubacteriales</taxon>
        <taxon>Oscillospiraceae</taxon>
        <taxon>Allofournierella</taxon>
    </lineage>
</organism>
<dbReference type="Pfam" id="PF00037">
    <property type="entry name" value="Fer4"/>
    <property type="match status" value="1"/>
</dbReference>
<dbReference type="SUPFAM" id="SSF54862">
    <property type="entry name" value="4Fe-4S ferredoxins"/>
    <property type="match status" value="1"/>
</dbReference>
<evidence type="ECO:0000256" key="6">
    <source>
        <dbReference type="ARBA" id="ARBA00023002"/>
    </source>
</evidence>
<dbReference type="NCBIfam" id="TIGR04041">
    <property type="entry name" value="activase_YjjW"/>
    <property type="match status" value="1"/>
</dbReference>
<proteinExistence type="inferred from homology"/>
<evidence type="ECO:0000313" key="13">
    <source>
        <dbReference type="Proteomes" id="UP000295184"/>
    </source>
</evidence>
<dbReference type="InterPro" id="IPR023912">
    <property type="entry name" value="YjjW_bact"/>
</dbReference>
<evidence type="ECO:0000259" key="11">
    <source>
        <dbReference type="PROSITE" id="PS51918"/>
    </source>
</evidence>
<dbReference type="PIRSF" id="PIRSF000371">
    <property type="entry name" value="PFL_act_enz"/>
    <property type="match status" value="1"/>
</dbReference>
<dbReference type="InterPro" id="IPR040074">
    <property type="entry name" value="BssD/PflA/YjjW"/>
</dbReference>
<accession>A0A4R1R1G7</accession>
<comment type="catalytic activity">
    <reaction evidence="9">
        <text>glycyl-[protein] + reduced [flavodoxin] + S-adenosyl-L-methionine = glycin-2-yl radical-[protein] + semiquinone [flavodoxin] + 5'-deoxyadenosine + L-methionine + H(+)</text>
        <dbReference type="Rhea" id="RHEA:61976"/>
        <dbReference type="Rhea" id="RHEA-COMP:10622"/>
        <dbReference type="Rhea" id="RHEA-COMP:14480"/>
        <dbReference type="Rhea" id="RHEA-COMP:15993"/>
        <dbReference type="Rhea" id="RHEA-COMP:15994"/>
        <dbReference type="ChEBI" id="CHEBI:15378"/>
        <dbReference type="ChEBI" id="CHEBI:17319"/>
        <dbReference type="ChEBI" id="CHEBI:29947"/>
        <dbReference type="ChEBI" id="CHEBI:32722"/>
        <dbReference type="ChEBI" id="CHEBI:57618"/>
        <dbReference type="ChEBI" id="CHEBI:57844"/>
        <dbReference type="ChEBI" id="CHEBI:59789"/>
        <dbReference type="ChEBI" id="CHEBI:140311"/>
    </reaction>
</comment>
<evidence type="ECO:0000256" key="3">
    <source>
        <dbReference type="ARBA" id="ARBA00022485"/>
    </source>
</evidence>
<dbReference type="GO" id="GO:0016491">
    <property type="term" value="F:oxidoreductase activity"/>
    <property type="evidence" value="ECO:0007669"/>
    <property type="project" value="UniProtKB-KW"/>
</dbReference>
<comment type="caution">
    <text evidence="12">The sequence shown here is derived from an EMBL/GenBank/DDBJ whole genome shotgun (WGS) entry which is preliminary data.</text>
</comment>
<dbReference type="GO" id="GO:0051539">
    <property type="term" value="F:4 iron, 4 sulfur cluster binding"/>
    <property type="evidence" value="ECO:0007669"/>
    <property type="project" value="UniProtKB-KW"/>
</dbReference>
<dbReference type="PROSITE" id="PS51379">
    <property type="entry name" value="4FE4S_FER_2"/>
    <property type="match status" value="2"/>
</dbReference>
<keyword evidence="5" id="KW-0479">Metal-binding</keyword>
<evidence type="ECO:0000256" key="8">
    <source>
        <dbReference type="ARBA" id="ARBA00023014"/>
    </source>
</evidence>
<dbReference type="PANTHER" id="PTHR30352:SF13">
    <property type="entry name" value="GLYCYL-RADICAL ENZYME ACTIVATING ENZYME YJJW-RELATED"/>
    <property type="match status" value="1"/>
</dbReference>
<dbReference type="SFLD" id="SFLDG01066">
    <property type="entry name" value="organic_radical-activating_enz"/>
    <property type="match status" value="1"/>
</dbReference>
<keyword evidence="8" id="KW-0411">Iron-sulfur</keyword>
<dbReference type="AlphaFoldDB" id="A0A4R1R1G7"/>
<dbReference type="Pfam" id="PF04055">
    <property type="entry name" value="Radical_SAM"/>
    <property type="match status" value="1"/>
</dbReference>
<evidence type="ECO:0000256" key="5">
    <source>
        <dbReference type="ARBA" id="ARBA00022723"/>
    </source>
</evidence>
<keyword evidence="4" id="KW-0949">S-adenosyl-L-methionine</keyword>
<evidence type="ECO:0000256" key="9">
    <source>
        <dbReference type="ARBA" id="ARBA00047365"/>
    </source>
</evidence>
<dbReference type="PROSITE" id="PS00198">
    <property type="entry name" value="4FE4S_FER_1"/>
    <property type="match status" value="2"/>
</dbReference>
<dbReference type="InterPro" id="IPR058240">
    <property type="entry name" value="rSAM_sf"/>
</dbReference>
<dbReference type="SFLD" id="SFLDG01118">
    <property type="entry name" value="activating_enzymes__group_2"/>
    <property type="match status" value="1"/>
</dbReference>
<name>A0A4R1R1G7_9FIRM</name>
<evidence type="ECO:0000256" key="4">
    <source>
        <dbReference type="ARBA" id="ARBA00022691"/>
    </source>
</evidence>
<dbReference type="OrthoDB" id="9782387at2"/>
<keyword evidence="3" id="KW-0004">4Fe-4S</keyword>
<comment type="similarity">
    <text evidence="2">Belongs to the organic radical-activating enzymes family.</text>
</comment>
<dbReference type="GO" id="GO:0016829">
    <property type="term" value="F:lyase activity"/>
    <property type="evidence" value="ECO:0007669"/>
    <property type="project" value="UniProtKB-KW"/>
</dbReference>
<evidence type="ECO:0000256" key="7">
    <source>
        <dbReference type="ARBA" id="ARBA00023004"/>
    </source>
</evidence>
<evidence type="ECO:0000256" key="2">
    <source>
        <dbReference type="ARBA" id="ARBA00009777"/>
    </source>
</evidence>
<sequence length="280" mass="31039">MKALVNKIIPFSSVDGPGNRTAIFLQGCNFNCLYCHNPETINQCVNCGQCVKVCPVGALSMQDGKVCYDYTKCVFCDACFKQCPNSSSPRVRSMTPEEVMVEVRKNVPFIRGITVSGGECTRWRDFLVELLGIARAEGLSTLLDSNGSYDFSQDPELLAVTDGVMLDIKAWTSEDHKAVTGVDNTQVRANLEFLARAGKLEELRTVVVPGLFDAETAVREASAVAAPWQDKHPMRYKIICYRPMGVRESEKERLQQPTAEYLQQLADLARAQGIRDVVIT</sequence>
<gene>
    <name evidence="12" type="ORF">EDD77_10690</name>
</gene>
<dbReference type="Gene3D" id="3.30.70.20">
    <property type="match status" value="1"/>
</dbReference>
<dbReference type="InterPro" id="IPR001989">
    <property type="entry name" value="Radical_activat_CS"/>
</dbReference>
<feature type="domain" description="4Fe-4S ferredoxin-type" evidence="10">
    <location>
        <begin position="65"/>
        <end position="94"/>
    </location>
</feature>
<keyword evidence="7" id="KW-0408">Iron</keyword>
<dbReference type="EMBL" id="SLUM01000006">
    <property type="protein sequence ID" value="TCL59176.1"/>
    <property type="molecule type" value="Genomic_DNA"/>
</dbReference>
<protein>
    <submittedName>
        <fullName evidence="12">Pyruvate formate lyase activating enzyme</fullName>
    </submittedName>
</protein>
<keyword evidence="6" id="KW-0560">Oxidoreductase</keyword>
<dbReference type="SFLD" id="SFLDF00392">
    <property type="entry name" value="YjjI_activase"/>
    <property type="match status" value="1"/>
</dbReference>
<dbReference type="InterPro" id="IPR017900">
    <property type="entry name" value="4Fe4S_Fe_S_CS"/>
</dbReference>